<protein>
    <submittedName>
        <fullName evidence="1">Uncharacterized protein</fullName>
    </submittedName>
</protein>
<organism evidence="1 2">
    <name type="scientific">Paraburkholderia sabiae</name>
    <dbReference type="NCBI Taxonomy" id="273251"/>
    <lineage>
        <taxon>Bacteria</taxon>
        <taxon>Pseudomonadati</taxon>
        <taxon>Pseudomonadota</taxon>
        <taxon>Betaproteobacteria</taxon>
        <taxon>Burkholderiales</taxon>
        <taxon>Burkholderiaceae</taxon>
        <taxon>Paraburkholderia</taxon>
    </lineage>
</organism>
<evidence type="ECO:0000313" key="1">
    <source>
        <dbReference type="EMBL" id="MEM5291893.1"/>
    </source>
</evidence>
<proteinExistence type="predicted"/>
<accession>A0ABU9QRV5</accession>
<dbReference type="EMBL" id="JAZHGC010000063">
    <property type="protein sequence ID" value="MEM5291893.1"/>
    <property type="molecule type" value="Genomic_DNA"/>
</dbReference>
<dbReference type="InterPro" id="IPR050639">
    <property type="entry name" value="SSR_resolvase"/>
</dbReference>
<sequence>MPAMDETGTICDRLLLGMKGSISEFELNGLRTRMLDAARAKVQRGELRISVPIGYLWHRDIGLGLDPDQRLQEVIRLIFARFRELGSARQAFLSLLAEQIQFPRPTDGRTLTQFDWTLYVIATSYQCLGMPYTPELMPMARVAARRPS</sequence>
<evidence type="ECO:0000313" key="2">
    <source>
        <dbReference type="Proteomes" id="UP001494588"/>
    </source>
</evidence>
<keyword evidence="2" id="KW-1185">Reference proteome</keyword>
<dbReference type="PANTHER" id="PTHR30461:SF23">
    <property type="entry name" value="DNA RECOMBINASE-RELATED"/>
    <property type="match status" value="1"/>
</dbReference>
<dbReference type="PANTHER" id="PTHR30461">
    <property type="entry name" value="DNA-INVERTASE FROM LAMBDOID PROPHAGE"/>
    <property type="match status" value="1"/>
</dbReference>
<comment type="caution">
    <text evidence="1">The sequence shown here is derived from an EMBL/GenBank/DDBJ whole genome shotgun (WGS) entry which is preliminary data.</text>
</comment>
<gene>
    <name evidence="1" type="ORF">V4C55_39905</name>
</gene>
<dbReference type="RefSeq" id="WP_233472202.1">
    <property type="nucleotide sequence ID" value="NZ_CAJHCS010000060.1"/>
</dbReference>
<dbReference type="Proteomes" id="UP001494588">
    <property type="component" value="Unassembled WGS sequence"/>
</dbReference>
<reference evidence="1 2" key="1">
    <citation type="submission" date="2024-01" db="EMBL/GenBank/DDBJ databases">
        <title>The diversity of rhizobia nodulating Mimosa spp. in eleven states of Brazil covering several biomes is determined by host plant, location, and edaphic factors.</title>
        <authorList>
            <person name="Rouws L."/>
            <person name="Barauna A."/>
            <person name="Beukes C."/>
            <person name="De Faria S.M."/>
            <person name="Gross E."/>
            <person name="Dos Reis Junior F.B."/>
            <person name="Simon M."/>
            <person name="Maluk M."/>
            <person name="Odee D.W."/>
            <person name="Kenicer G."/>
            <person name="Young J.P.W."/>
            <person name="Reis V.M."/>
            <person name="Zilli J."/>
            <person name="James E.K."/>
        </authorList>
    </citation>
    <scope>NUCLEOTIDE SEQUENCE [LARGE SCALE GENOMIC DNA]</scope>
    <source>
        <strain evidence="1 2">JPY77</strain>
    </source>
</reference>
<name>A0ABU9QRV5_9BURK</name>